<dbReference type="Gene3D" id="3.90.1750.10">
    <property type="entry name" value="Hect, E3 ligase catalytic domains"/>
    <property type="match status" value="2"/>
</dbReference>
<dbReference type="SUPFAM" id="SSF56204">
    <property type="entry name" value="Hect, E3 ligase catalytic domain"/>
    <property type="match status" value="1"/>
</dbReference>
<protein>
    <recommendedName>
        <fullName evidence="10">E3 ubiquitin-protein ligase</fullName>
        <ecNumber evidence="10">2.3.2.26</ecNumber>
    </recommendedName>
</protein>
<comment type="function">
    <text evidence="10">E3 ubiquitin-protein ligase which accepts ubiquitin from an E2 ubiquitin-conjugating enzyme in the form of a thioester and then directly transfers the ubiquitin to targeted substrates.</text>
</comment>
<dbReference type="FunFam" id="1.25.10.10:FF:000051">
    <property type="entry name" value="E3 ubiquitin-protein ligase HECTD1 isoform X1"/>
    <property type="match status" value="1"/>
</dbReference>
<dbReference type="SUPFAM" id="SSF159034">
    <property type="entry name" value="Mib/herc2 domain-like"/>
    <property type="match status" value="1"/>
</dbReference>
<evidence type="ECO:0000256" key="1">
    <source>
        <dbReference type="ARBA" id="ARBA00000885"/>
    </source>
</evidence>
<reference evidence="15" key="1">
    <citation type="submission" date="2013-10" db="EMBL/GenBank/DDBJ databases">
        <title>Genome sequencing of Onchocerca volvulus.</title>
        <authorList>
            <person name="Cotton J."/>
            <person name="Tsai J."/>
            <person name="Stanley E."/>
            <person name="Tracey A."/>
            <person name="Holroyd N."/>
            <person name="Lustigman S."/>
            <person name="Berriman M."/>
        </authorList>
    </citation>
    <scope>NUCLEOTIDE SEQUENCE</scope>
</reference>
<accession>A0A8R1TUL1</accession>
<dbReference type="Gene3D" id="2.60.120.260">
    <property type="entry name" value="Galactose-binding domain-like"/>
    <property type="match status" value="1"/>
</dbReference>
<dbReference type="SUPFAM" id="SSF48403">
    <property type="entry name" value="Ankyrin repeat"/>
    <property type="match status" value="1"/>
</dbReference>
<dbReference type="GO" id="GO:0046872">
    <property type="term" value="F:metal ion binding"/>
    <property type="evidence" value="ECO:0007669"/>
    <property type="project" value="InterPro"/>
</dbReference>
<dbReference type="GO" id="GO:0043161">
    <property type="term" value="P:proteasome-mediated ubiquitin-dependent protein catabolic process"/>
    <property type="evidence" value="ECO:0007669"/>
    <property type="project" value="TreeGrafter"/>
</dbReference>
<feature type="region of interest" description="Disordered" evidence="11">
    <location>
        <begin position="1767"/>
        <end position="1787"/>
    </location>
</feature>
<reference evidence="14" key="2">
    <citation type="submission" date="2022-06" db="UniProtKB">
        <authorList>
            <consortium name="EnsemblMetazoa"/>
        </authorList>
    </citation>
    <scope>IDENTIFICATION</scope>
</reference>
<evidence type="ECO:0000313" key="14">
    <source>
        <dbReference type="EnsemblMetazoa" id="OVOC4840.1"/>
    </source>
</evidence>
<evidence type="ECO:0000259" key="13">
    <source>
        <dbReference type="PROSITE" id="PS51416"/>
    </source>
</evidence>
<dbReference type="PROSITE" id="PS50088">
    <property type="entry name" value="ANK_REPEAT"/>
    <property type="match status" value="2"/>
</dbReference>
<dbReference type="InterPro" id="IPR036770">
    <property type="entry name" value="Ankyrin_rpt-contain_sf"/>
</dbReference>
<feature type="compositionally biased region" description="Low complexity" evidence="11">
    <location>
        <begin position="2193"/>
        <end position="2205"/>
    </location>
</feature>
<dbReference type="PANTHER" id="PTHR45670">
    <property type="entry name" value="E3 UBIQUITIN-PROTEIN LIGASE TRIP12"/>
    <property type="match status" value="1"/>
</dbReference>
<dbReference type="Pfam" id="PF00632">
    <property type="entry name" value="HECT"/>
    <property type="match status" value="1"/>
</dbReference>
<dbReference type="Proteomes" id="UP000024404">
    <property type="component" value="Unassembled WGS sequence"/>
</dbReference>
<keyword evidence="15" id="KW-1185">Reference proteome</keyword>
<evidence type="ECO:0000256" key="8">
    <source>
        <dbReference type="PROSITE-ProRule" id="PRU00023"/>
    </source>
</evidence>
<evidence type="ECO:0000256" key="2">
    <source>
        <dbReference type="ARBA" id="ARBA00004906"/>
    </source>
</evidence>
<feature type="compositionally biased region" description="Low complexity" evidence="11">
    <location>
        <begin position="2132"/>
        <end position="2141"/>
    </location>
</feature>
<name>A0A8R1TUL1_ONCVO</name>
<dbReference type="FunFam" id="3.30.2410.10:FF:000007">
    <property type="entry name" value="Putative E3 ubiquitin-protein ligase HECTD1"/>
    <property type="match status" value="1"/>
</dbReference>
<comment type="pathway">
    <text evidence="2 10">Protein modification; protein ubiquitination.</text>
</comment>
<dbReference type="InterPro" id="IPR008979">
    <property type="entry name" value="Galactose-bd-like_sf"/>
</dbReference>
<dbReference type="PROSITE" id="PS50297">
    <property type="entry name" value="ANK_REP_REGION"/>
    <property type="match status" value="1"/>
</dbReference>
<feature type="active site" description="Glycyl thioester intermediate" evidence="9">
    <location>
        <position position="3024"/>
    </location>
</feature>
<dbReference type="Gene3D" id="3.30.2410.10">
    <property type="entry name" value="Hect, E3 ligase catalytic domain"/>
    <property type="match status" value="1"/>
</dbReference>
<evidence type="ECO:0000256" key="3">
    <source>
        <dbReference type="ARBA" id="ARBA00006331"/>
    </source>
</evidence>
<feature type="region of interest" description="Disordered" evidence="11">
    <location>
        <begin position="1809"/>
        <end position="1828"/>
    </location>
</feature>
<dbReference type="PANTHER" id="PTHR45670:SF1">
    <property type="entry name" value="E3 UBIQUITIN-PROTEIN LIGASE HECTD1"/>
    <property type="match status" value="1"/>
</dbReference>
<organism evidence="14 15">
    <name type="scientific">Onchocerca volvulus</name>
    <dbReference type="NCBI Taxonomy" id="6282"/>
    <lineage>
        <taxon>Eukaryota</taxon>
        <taxon>Metazoa</taxon>
        <taxon>Ecdysozoa</taxon>
        <taxon>Nematoda</taxon>
        <taxon>Chromadorea</taxon>
        <taxon>Rhabditida</taxon>
        <taxon>Spirurina</taxon>
        <taxon>Spiruromorpha</taxon>
        <taxon>Filarioidea</taxon>
        <taxon>Onchocercidae</taxon>
        <taxon>Onchocerca</taxon>
    </lineage>
</organism>
<feature type="compositionally biased region" description="Polar residues" evidence="11">
    <location>
        <begin position="1817"/>
        <end position="1828"/>
    </location>
</feature>
<dbReference type="InterPro" id="IPR035983">
    <property type="entry name" value="Hect_E3_ubiquitin_ligase"/>
</dbReference>
<evidence type="ECO:0000256" key="11">
    <source>
        <dbReference type="SAM" id="MobiDB-lite"/>
    </source>
</evidence>
<comment type="catalytic activity">
    <reaction evidence="1 10">
        <text>S-ubiquitinyl-[E2 ubiquitin-conjugating enzyme]-L-cysteine + [acceptor protein]-L-lysine = [E2 ubiquitin-conjugating enzyme]-L-cysteine + N(6)-ubiquitinyl-[acceptor protein]-L-lysine.</text>
        <dbReference type="EC" id="2.3.2.26"/>
    </reaction>
</comment>
<evidence type="ECO:0000256" key="5">
    <source>
        <dbReference type="ARBA" id="ARBA00022737"/>
    </source>
</evidence>
<dbReference type="PROSITE" id="PS51416">
    <property type="entry name" value="MIB_HERC2"/>
    <property type="match status" value="1"/>
</dbReference>
<feature type="repeat" description="ANK" evidence="8">
    <location>
        <begin position="483"/>
        <end position="515"/>
    </location>
</feature>
<dbReference type="InterPro" id="IPR010606">
    <property type="entry name" value="Mib_Herc2"/>
</dbReference>
<dbReference type="InterPro" id="IPR045322">
    <property type="entry name" value="HECTD1/TRIP12-like"/>
</dbReference>
<dbReference type="GO" id="GO:0070534">
    <property type="term" value="P:protein K63-linked ubiquitination"/>
    <property type="evidence" value="ECO:0007669"/>
    <property type="project" value="TreeGrafter"/>
</dbReference>
<dbReference type="Gene3D" id="1.25.40.20">
    <property type="entry name" value="Ankyrin repeat-containing domain"/>
    <property type="match status" value="1"/>
</dbReference>
<dbReference type="EC" id="2.3.2.26" evidence="10"/>
<evidence type="ECO:0000256" key="6">
    <source>
        <dbReference type="ARBA" id="ARBA00022786"/>
    </source>
</evidence>
<dbReference type="SMART" id="SM00248">
    <property type="entry name" value="ANK"/>
    <property type="match status" value="2"/>
</dbReference>
<dbReference type="EnsemblMetazoa" id="OVOC4840.1">
    <property type="protein sequence ID" value="OVOC4840.1"/>
    <property type="gene ID" value="WBGene00241649"/>
</dbReference>
<dbReference type="CDD" id="cd00078">
    <property type="entry name" value="HECTc"/>
    <property type="match status" value="1"/>
</dbReference>
<dbReference type="InterPro" id="IPR011989">
    <property type="entry name" value="ARM-like"/>
</dbReference>
<evidence type="ECO:0000256" key="10">
    <source>
        <dbReference type="RuleBase" id="RU369009"/>
    </source>
</evidence>
<evidence type="ECO:0000256" key="7">
    <source>
        <dbReference type="ARBA" id="ARBA00023043"/>
    </source>
</evidence>
<keyword evidence="4 10" id="KW-0808">Transferase</keyword>
<feature type="compositionally biased region" description="Polar residues" evidence="11">
    <location>
        <begin position="1772"/>
        <end position="1787"/>
    </location>
</feature>
<dbReference type="GO" id="GO:0061630">
    <property type="term" value="F:ubiquitin protein ligase activity"/>
    <property type="evidence" value="ECO:0007669"/>
    <property type="project" value="UniProtKB-UniRule"/>
</dbReference>
<feature type="compositionally biased region" description="Polar residues" evidence="11">
    <location>
        <begin position="2176"/>
        <end position="2191"/>
    </location>
</feature>
<keyword evidence="5" id="KW-0677">Repeat</keyword>
<feature type="compositionally biased region" description="Polar residues" evidence="11">
    <location>
        <begin position="2116"/>
        <end position="2126"/>
    </location>
</feature>
<dbReference type="InterPro" id="IPR000569">
    <property type="entry name" value="HECT_dom"/>
</dbReference>
<dbReference type="EMBL" id="CMVM020000144">
    <property type="status" value="NOT_ANNOTATED_CDS"/>
    <property type="molecule type" value="Genomic_DNA"/>
</dbReference>
<dbReference type="Gene3D" id="1.25.10.10">
    <property type="entry name" value="Leucine-rich Repeat Variant"/>
    <property type="match status" value="1"/>
</dbReference>
<dbReference type="InterPro" id="IPR012919">
    <property type="entry name" value="SUN_dom"/>
</dbReference>
<dbReference type="SUPFAM" id="SSF48371">
    <property type="entry name" value="ARM repeat"/>
    <property type="match status" value="1"/>
</dbReference>
<dbReference type="SMART" id="SM00119">
    <property type="entry name" value="HECTc"/>
    <property type="match status" value="1"/>
</dbReference>
<dbReference type="InterPro" id="IPR037252">
    <property type="entry name" value="Mib_Herc2_sf"/>
</dbReference>
<feature type="domain" description="HECT" evidence="12">
    <location>
        <begin position="2713"/>
        <end position="3067"/>
    </location>
</feature>
<dbReference type="OMA" id="INHTLTM"/>
<proteinExistence type="inferred from homology"/>
<dbReference type="InterPro" id="IPR002110">
    <property type="entry name" value="Ankyrin_rpt"/>
</dbReference>
<dbReference type="Gene3D" id="2.30.30.40">
    <property type="entry name" value="SH3 Domains"/>
    <property type="match status" value="1"/>
</dbReference>
<feature type="region of interest" description="Disordered" evidence="11">
    <location>
        <begin position="2112"/>
        <end position="2205"/>
    </location>
</feature>
<dbReference type="SUPFAM" id="SSF49785">
    <property type="entry name" value="Galactose-binding domain-like"/>
    <property type="match status" value="1"/>
</dbReference>
<feature type="repeat" description="ANK" evidence="8">
    <location>
        <begin position="452"/>
        <end position="484"/>
    </location>
</feature>
<dbReference type="Pfam" id="PF06701">
    <property type="entry name" value="MIB_HERC2"/>
    <property type="match status" value="1"/>
</dbReference>
<comment type="similarity">
    <text evidence="3 10">Belongs to the UPL family. K-HECT subfamily.</text>
</comment>
<dbReference type="GO" id="GO:0031581">
    <property type="term" value="P:hemidesmosome assembly"/>
    <property type="evidence" value="ECO:0007669"/>
    <property type="project" value="EnsemblMetazoa"/>
</dbReference>
<evidence type="ECO:0000256" key="4">
    <source>
        <dbReference type="ARBA" id="ARBA00022679"/>
    </source>
</evidence>
<dbReference type="Gene3D" id="3.30.2160.10">
    <property type="entry name" value="Hect, E3 ligase catalytic domain"/>
    <property type="match status" value="1"/>
</dbReference>
<keyword evidence="6 9" id="KW-0833">Ubl conjugation pathway</keyword>
<evidence type="ECO:0000313" key="15">
    <source>
        <dbReference type="Proteomes" id="UP000024404"/>
    </source>
</evidence>
<dbReference type="Pfam" id="PF12796">
    <property type="entry name" value="Ank_2"/>
    <property type="match status" value="1"/>
</dbReference>
<dbReference type="GO" id="GO:0016607">
    <property type="term" value="C:nuclear speck"/>
    <property type="evidence" value="ECO:0007669"/>
    <property type="project" value="TreeGrafter"/>
</dbReference>
<dbReference type="InterPro" id="IPR016024">
    <property type="entry name" value="ARM-type_fold"/>
</dbReference>
<dbReference type="Pfam" id="PF07738">
    <property type="entry name" value="Sad1_UNC"/>
    <property type="match status" value="1"/>
</dbReference>
<feature type="domain" description="MIB/HERC2" evidence="13">
    <location>
        <begin position="1538"/>
        <end position="1608"/>
    </location>
</feature>
<evidence type="ECO:0000256" key="9">
    <source>
        <dbReference type="PROSITE-ProRule" id="PRU00104"/>
    </source>
</evidence>
<sequence length="3075" mass="341583">MHIRLHRAIVYPIAKKRDEMQIDPSLHAAVLITGRLEGVLFKEYGTSVMEGVDPDTLLEWLQTGVGDERDIQLMALEQLCMLLLMSDNIDQCFESCPPRTFLPALCKIFLDETATENVLEVTARAITYYLDVSNECTRRITQVDGAVKAICNRLAVAEMSDRTSKDLAEQCVKLLEHVCQRETSAVYDAGGLQCMLALVRQHGQYVHKDTVHSAMSVITRLCSKMEPNDSTMPECSASLGALLEHDDPKVSECALRCFAALTDRFIRKFMDPVEMVRHGNLVEHLLNSLVPAHLTSVASTASPSHMRSANSVGSSDSVISSLGFGLNRSATFTSVVISLLSNLCRGSSTVTEQVVSSPVLFCALKTVLMSKDERCIMDALRLCDLLMVLLCEGRSALPKSMGSTATSRNETGPNSFDRSHRHLIDAIRQRDTDALIDAVESGQVDANFTDDVGQTLLNWSSAFGTVEMVTYLCDKGADVNKGQRSSSLHYAACFGRSDIVKILLKYGANPDLRDEEGKTALDKAHERSEEEHQLVASILESPSTYMQRVDEEKEVKGKIDATRETASEKIDPAIVRQLLEQLLPVLCDVYQRSLGASVHRSSLSLLRKTIHHISPESMESMVANNSGGVDISTDHCFSCGQRFAENLVSVLMMGLEHEDDTESHENVLQIIKSLFMKNTDFWLEQLVRVGIFEKVEAIANQPVTPVKNNAVTTMVIDESGRISSSLSVTVMDSMFAKADEVSQDGSSAIKNKQHLTTNPSKNCDDTNISSLTVISSTKEKNDRAMVNVSVHDDDLHNTQVTSSADINAVTPFATPKTSETNSITPVTCKYNDLSLAKDDHWEIVQDKSYRWKDWRLIKSRDSFFIWCDAVAVEFSDGSNGWFRFMLDGQLSTMYSSGSPEAGSDNAETRGEFLDKLTKARNAVPPGSLLHSIFSVPDINKTIEVGSWILASPKVNELTVTNRDGNQQRLIIVEDLPGFIFESNRQTKHCFQAEKTLGLDFVTGWAARGGGRRLRFRAETQKAKLQEMAKEIWDNYLKEAQSKPRDALVELQKASFTVKEICQRKNGQLPGHMLLELEAALKCMRSSVVNDRLLSTFELSISGIVDALLAFLKFVQKDTDCELAIIFRRVFADHRSLSALVCKMVSILDAVEKFPQYLYDTPGGSSFGLQLLSRRIKLKLEQFNPNTPSQMQLLDRSGRTMKIEPLSTVKQLKYYILRMVAKQWYDRGRETFHFVEEIRNAKKRGTKISFTYTNDFDDRGIIYWLGTNGKTVAEWTNPASVNVVFVTSSDGELLPYGQHEDILSRDALNCHTSDDKNAYFTIDLGVYFYPNTYTLRHARGYGRSALRNWLLQASHNGRIWDVLVVHENDTSLNYPGSTATWPLVCPEGKGPYRYIRIAQNGKNASNQNHYLSLSGFEIYGDIVDVVVDDFKMLEEKPSMSNRRSKKCIASAKEISVKESSANEAPLASTNADVRMATSLNDASVLHLPGGQTNNKIVSGIVESDLMHSTTNAMKNRTFRYRRGSRLLAANITGRGVRIANVPDAMVCPVGSRVVRGPDWKWDDQGSNMEGTVISVIDNGWVDVQWDDCTSNSYRFGADGKYDIELKSIEWTSGLRRGFRVVGTRRENHAAVTLSSAGSGQVPPGFARQLPPVPRGFIDCSPTGTLRKVKSGGASFSRYHQSISSRNSAEMGGFDRNISDSCLHCGSQEHCARDCTNGLDCSNSQKSEINAEEGGSTSDAKVITTNQLSSTIAQKSMSTTNLFDGSEAEKRASVASTNQAASAESLQHQTPSLENLLARSKIFDDHIPEVVSDDVPGVENSSTAVDTDQESVSTNNYAGLDTSFESFDGAVTVIEQTRDVNVSLKTSRYVGGSQPMLLDENREAFGKTQVINQRDTCSNSQDSVKSIVQIDPAAVNNSITRSLEEANARNLASLSISAPNLVVLRQLQQSGTMSSADQVLVSGDDDLVRNILQDLASDPLRSLRRFALAGSGSSLNNANDNAIRESIRRYLFNEEDERIMDESFGALTHEIIRRNADMSSEVSDRIDVITSIADGESNESRLEDGWKQRGEDLSGMQGNTFPLEPVKISLVPMMLQSFNAGRKIITEENSVHREVVTDETSTAGSAVFNSADGRASSSSCSRRQFPEEDASDRVEPSMEATGSNQSDGPQKVPPSRPSFGTGSRSVSGTQSAAYSRRSMQSSGSSFRSRLGSYADVLRTVVMQQIIDSGGSLNGLELEEIEDDIYDDEMQDEGNEDDCDEEYASGLSVEALAQAAAALRRQSSGASTGSSGELKLNWKQIVMGEAGRLINDRGLRVSTSPSDNKQSRRGLSRNWDDEFVLKHQLPALIPAFDPRPGRTNVNQIQDVELPHDINESQSEAAFPSGCSVLHSEEKEPELRLYLQGPNLANINNVAVELDDNDRSIFFYLQQLIQSVEWGQKNERTRRVWEPTYTLIYGDASDNNELPRTVNKKVAEMNDIPKNVAHILVVLSKLYEISANMTGYDMMTDIFVSEKLTQKLMQELADPLIVSARALPPWCDELVFKYPCLFSVETRNNYFRATAFGTSRSIVWLQTRHDQMLEQSRGATSAVAVSNLAGSRRDDHYPEFRIGRIKHERIKVPRNDEQLFEYAVRLLEFHASRKAVLEVEYIDEEGTGLGPTLEFYALMAAEFQRKDLTMWICDDTDTDQVEELDLGEGMKPPGYYVRRAGGLFPASLPISSAENSRVSKLFRIFGIFLAKVLQDGRLVDLPLSQPFLKMITNSQLSEEEMPNLSGVLTLDDLEEVSPVKGRILKELAAYVVQKRSIEIDHRFDPNTRRQQIQQLKLNINGSECTVEDLSLTFCVNPSSTVFSCKEMELIENGANIDVTADNIELYVAACTNFYLNSGILNQLKAFREGFDLVFPLRNLRMFVPRELQAGLSLRFFTSTIISLVVLYQTLLCGDQCPEWTREDIINFTEPKLGYTKESPGFLRFVDVLIGMSASERKSFLQFTTGCSSLPPGGLANLHPRLTIVRKVDSGDGSYPSVNTCVHYLKLPDYSSAEIMRERLLTATNEKGMRNITQGDYSSDFDRRLLEILKFL</sequence>
<dbReference type="PROSITE" id="PS50237">
    <property type="entry name" value="HECT"/>
    <property type="match status" value="1"/>
</dbReference>
<keyword evidence="7 8" id="KW-0040">ANK repeat</keyword>
<evidence type="ECO:0000259" key="12">
    <source>
        <dbReference type="PROSITE" id="PS50237"/>
    </source>
</evidence>